<gene>
    <name evidence="10 12" type="primary">cofG</name>
    <name evidence="12" type="ORF">EYH15_01440</name>
    <name evidence="13" type="ORF">EYH21_01905</name>
</gene>
<dbReference type="SFLD" id="SFLDG01064">
    <property type="entry name" value="F420__menaquinone_cofactor_bio"/>
    <property type="match status" value="1"/>
</dbReference>
<dbReference type="GO" id="GO:0051539">
    <property type="term" value="F:4 iron, 4 sulfur cluster binding"/>
    <property type="evidence" value="ECO:0007669"/>
    <property type="project" value="UniProtKB-KW"/>
</dbReference>
<dbReference type="Pfam" id="PF04055">
    <property type="entry name" value="Radical_SAM"/>
    <property type="match status" value="1"/>
</dbReference>
<dbReference type="InterPro" id="IPR007197">
    <property type="entry name" value="rSAM"/>
</dbReference>
<comment type="catalytic activity">
    <reaction evidence="9 10">
        <text>5-amino-5-(4-hydroxybenzyl)-6-(D-ribitylimino)-5,6-dihydrouracil + S-adenosyl-L-methionine = 7,8-didemethyl-8-hydroxy-5-deazariboflavin + 5'-deoxyadenosine + L-methionine + NH4(+) + H(+)</text>
        <dbReference type="Rhea" id="RHEA:55204"/>
        <dbReference type="ChEBI" id="CHEBI:15378"/>
        <dbReference type="ChEBI" id="CHEBI:17319"/>
        <dbReference type="ChEBI" id="CHEBI:28938"/>
        <dbReference type="ChEBI" id="CHEBI:57844"/>
        <dbReference type="ChEBI" id="CHEBI:59789"/>
        <dbReference type="ChEBI" id="CHEBI:59904"/>
        <dbReference type="ChEBI" id="CHEBI:85936"/>
        <dbReference type="EC" id="4.3.1.32"/>
    </reaction>
</comment>
<feature type="domain" description="Radical SAM core" evidence="11">
    <location>
        <begin position="40"/>
        <end position="281"/>
    </location>
</feature>
<dbReference type="InterPro" id="IPR006638">
    <property type="entry name" value="Elp3/MiaA/NifB-like_rSAM"/>
</dbReference>
<dbReference type="HAMAP" id="MF_01611">
    <property type="entry name" value="FO_synth_sub1"/>
    <property type="match status" value="1"/>
</dbReference>
<keyword evidence="3 10" id="KW-0004">4Fe-4S</keyword>
<organism evidence="12 14">
    <name type="scientific">Methanothermococcus okinawensis</name>
    <dbReference type="NCBI Taxonomy" id="155863"/>
    <lineage>
        <taxon>Archaea</taxon>
        <taxon>Methanobacteriati</taxon>
        <taxon>Methanobacteriota</taxon>
        <taxon>Methanomada group</taxon>
        <taxon>Methanococci</taxon>
        <taxon>Methanococcales</taxon>
        <taxon>Methanococcaceae</taxon>
        <taxon>Methanothermococcus</taxon>
    </lineage>
</organism>
<evidence type="ECO:0000256" key="8">
    <source>
        <dbReference type="ARBA" id="ARBA00023239"/>
    </source>
</evidence>
<dbReference type="GO" id="GO:0005506">
    <property type="term" value="F:iron ion binding"/>
    <property type="evidence" value="ECO:0007669"/>
    <property type="project" value="UniProtKB-UniRule"/>
</dbReference>
<comment type="subunit">
    <text evidence="10">The FO synthase complex consists of two subunits, CofG and CofH.</text>
</comment>
<dbReference type="Gene3D" id="3.20.20.70">
    <property type="entry name" value="Aldolase class I"/>
    <property type="match status" value="1"/>
</dbReference>
<evidence type="ECO:0000256" key="7">
    <source>
        <dbReference type="ARBA" id="ARBA00023014"/>
    </source>
</evidence>
<dbReference type="EMBL" id="DQUI01000025">
    <property type="protein sequence ID" value="HIP84144.1"/>
    <property type="molecule type" value="Genomic_DNA"/>
</dbReference>
<evidence type="ECO:0000256" key="2">
    <source>
        <dbReference type="ARBA" id="ARBA00012126"/>
    </source>
</evidence>
<dbReference type="SFLD" id="SFLDG01388">
    <property type="entry name" value="7_8-didemethyl-8-hydroxy-5-dea"/>
    <property type="match status" value="1"/>
</dbReference>
<dbReference type="SFLD" id="SFLDS00029">
    <property type="entry name" value="Radical_SAM"/>
    <property type="match status" value="1"/>
</dbReference>
<dbReference type="CDD" id="cd01335">
    <property type="entry name" value="Radical_SAM"/>
    <property type="match status" value="1"/>
</dbReference>
<dbReference type="PANTHER" id="PTHR43076:SF15">
    <property type="entry name" value="7,8-DIDEMETHYL-8-HYDROXY-5-DEAZARIBOFLAVIN SYNTHASE"/>
    <property type="match status" value="1"/>
</dbReference>
<comment type="pathway">
    <text evidence="1 10">Cofactor biosynthesis; coenzyme F0 biosynthesis.</text>
</comment>
<dbReference type="PANTHER" id="PTHR43076">
    <property type="entry name" value="FO SYNTHASE (COFH)"/>
    <property type="match status" value="1"/>
</dbReference>
<keyword evidence="7 10" id="KW-0411">Iron-sulfur</keyword>
<feature type="binding site" evidence="10">
    <location>
        <position position="54"/>
    </location>
    <ligand>
        <name>[4Fe-4S] cluster</name>
        <dbReference type="ChEBI" id="CHEBI:49883"/>
        <note>4Fe-4S-S-AdoMet</note>
    </ligand>
</feature>
<evidence type="ECO:0000256" key="1">
    <source>
        <dbReference type="ARBA" id="ARBA00004712"/>
    </source>
</evidence>
<dbReference type="GO" id="GO:0044689">
    <property type="term" value="F:7,8-didemethyl-8-hydroxy-5-deazariboflavin synthase activity"/>
    <property type="evidence" value="ECO:0007669"/>
    <property type="project" value="UniProtKB-EC"/>
</dbReference>
<dbReference type="SFLD" id="SFLDF00294">
    <property type="entry name" value="7_8-didemethyl-8-hydroxy-5-dea"/>
    <property type="match status" value="1"/>
</dbReference>
<dbReference type="EMBL" id="DQUO01000019">
    <property type="protein sequence ID" value="HIP91040.1"/>
    <property type="molecule type" value="Genomic_DNA"/>
</dbReference>
<dbReference type="InterPro" id="IPR013785">
    <property type="entry name" value="Aldolase_TIM"/>
</dbReference>
<dbReference type="GO" id="GO:0016765">
    <property type="term" value="F:transferase activity, transferring alkyl or aryl (other than methyl) groups"/>
    <property type="evidence" value="ECO:0007669"/>
    <property type="project" value="InterPro"/>
</dbReference>
<dbReference type="InterPro" id="IPR034405">
    <property type="entry name" value="F420"/>
</dbReference>
<dbReference type="AlphaFoldDB" id="A0A832ZC12"/>
<dbReference type="NCBIfam" id="TIGR03550">
    <property type="entry name" value="F420_cofG"/>
    <property type="match status" value="1"/>
</dbReference>
<dbReference type="InterPro" id="IPR019939">
    <property type="entry name" value="CofG_family"/>
</dbReference>
<feature type="binding site" evidence="10">
    <location>
        <position position="58"/>
    </location>
    <ligand>
        <name>[4Fe-4S] cluster</name>
        <dbReference type="ChEBI" id="CHEBI:49883"/>
        <note>4Fe-4S-S-AdoMet</note>
    </ligand>
</feature>
<dbReference type="Proteomes" id="UP000618343">
    <property type="component" value="Unassembled WGS sequence"/>
</dbReference>
<keyword evidence="6 10" id="KW-0408">Iron</keyword>
<dbReference type="Proteomes" id="UP000643554">
    <property type="component" value="Unassembled WGS sequence"/>
</dbReference>
<comment type="similarity">
    <text evidence="10">Belongs to the radical SAM superfamily. CofG family.</text>
</comment>
<dbReference type="EC" id="4.3.1.32" evidence="2 10"/>
<protein>
    <recommendedName>
        <fullName evidence="2 10">7,8-didemethyl-8-hydroxy-5-deazariboflavin synthase</fullName>
        <ecNumber evidence="2 10">4.3.1.32</ecNumber>
    </recommendedName>
    <alternativeName>
        <fullName evidence="10">FO synthase subunit 1</fullName>
    </alternativeName>
</protein>
<comment type="caution">
    <text evidence="12">The sequence shown here is derived from an EMBL/GenBank/DDBJ whole genome shotgun (WGS) entry which is preliminary data.</text>
</comment>
<evidence type="ECO:0000256" key="10">
    <source>
        <dbReference type="HAMAP-Rule" id="MF_01611"/>
    </source>
</evidence>
<feature type="binding site" evidence="10">
    <location>
        <position position="61"/>
    </location>
    <ligand>
        <name>[4Fe-4S] cluster</name>
        <dbReference type="ChEBI" id="CHEBI:49883"/>
        <note>4Fe-4S-S-AdoMet</note>
    </ligand>
</feature>
<keyword evidence="8 10" id="KW-0456">Lyase</keyword>
<evidence type="ECO:0000256" key="5">
    <source>
        <dbReference type="ARBA" id="ARBA00022723"/>
    </source>
</evidence>
<dbReference type="InterPro" id="IPR058240">
    <property type="entry name" value="rSAM_sf"/>
</dbReference>
<dbReference type="SUPFAM" id="SSF102114">
    <property type="entry name" value="Radical SAM enzymes"/>
    <property type="match status" value="1"/>
</dbReference>
<reference evidence="12" key="1">
    <citation type="journal article" date="2020" name="ISME J.">
        <title>Gammaproteobacteria mediating utilization of methyl-, sulfur- and petroleum organic compounds in deep ocean hydrothermal plumes.</title>
        <authorList>
            <person name="Zhou Z."/>
            <person name="Liu Y."/>
            <person name="Pan J."/>
            <person name="Cron B.R."/>
            <person name="Toner B.M."/>
            <person name="Anantharaman K."/>
            <person name="Breier J.A."/>
            <person name="Dick G.J."/>
            <person name="Li M."/>
        </authorList>
    </citation>
    <scope>NUCLEOTIDE SEQUENCE</scope>
    <source>
        <strain evidence="12">SZUA-1453</strain>
        <strain evidence="13">SZUA-1471</strain>
    </source>
</reference>
<evidence type="ECO:0000256" key="3">
    <source>
        <dbReference type="ARBA" id="ARBA00022485"/>
    </source>
</evidence>
<evidence type="ECO:0000313" key="14">
    <source>
        <dbReference type="Proteomes" id="UP000643554"/>
    </source>
</evidence>
<evidence type="ECO:0000256" key="4">
    <source>
        <dbReference type="ARBA" id="ARBA00022691"/>
    </source>
</evidence>
<dbReference type="NCBIfam" id="NF004884">
    <property type="entry name" value="PRK06245.1"/>
    <property type="match status" value="1"/>
</dbReference>
<evidence type="ECO:0000256" key="9">
    <source>
        <dbReference type="ARBA" id="ARBA00048974"/>
    </source>
</evidence>
<evidence type="ECO:0000313" key="13">
    <source>
        <dbReference type="EMBL" id="HIP91040.1"/>
    </source>
</evidence>
<comment type="function">
    <text evidence="10">Catalyzes the radical-mediated synthesis of 7,8-didemethyl-8-hydroxy-5-deazariboflavin (FO) from 5-amino-5-(4-hydroxybenzyl)-6-(D-ribitylimino)-5,6-dihydrouracil.</text>
</comment>
<keyword evidence="4 10" id="KW-0949">S-adenosyl-L-methionine</keyword>
<evidence type="ECO:0000256" key="6">
    <source>
        <dbReference type="ARBA" id="ARBA00023004"/>
    </source>
</evidence>
<dbReference type="PROSITE" id="PS51918">
    <property type="entry name" value="RADICAL_SAM"/>
    <property type="match status" value="1"/>
</dbReference>
<name>A0A832ZC12_9EURY</name>
<evidence type="ECO:0000313" key="12">
    <source>
        <dbReference type="EMBL" id="HIP84144.1"/>
    </source>
</evidence>
<keyword evidence="5 10" id="KW-0479">Metal-binding</keyword>
<sequence length="364" mass="42555">MSSKRFKHFEDYVDFLESRDPRAVINTLKLVGEREKKKYITYSKNVFIPLCNWCRNLCGYCTFRGENFKLMKEREVKEILLKGDRYNCKEALFTFGERVDENPKVREELKRMGYCNILEYLYHLEDWCLNNTNLLPHTNCGLLEYEELKMLKEVNASMGIMLENSSERLMKTVAHRDSPGKDPKKRLEMIENAGKLKIPFTTGILVGIGESSEEIVRSLMDIKGLSEKYGHIQEVIIQNFRSKRGIPMENFKEPSPLRMLKVILLAKMILPPEVSIQVPPNLNRETGQLFLLAGVDDWGGVSPITEDYINPEAPWPEIETLREYTEEVGYRLRERLPVYDRYISSEWLSERVLNKIYTVYKGVK</sequence>
<proteinExistence type="inferred from homology"/>
<comment type="cofactor">
    <cofactor evidence="10">
        <name>[4Fe-4S] cluster</name>
        <dbReference type="ChEBI" id="CHEBI:49883"/>
    </cofactor>
    <text evidence="10">Binds 1 [4Fe-4S] cluster. The cluster is coordinated with 3 cysteines and an exchangeable S-adenosyl-L-methionine.</text>
</comment>
<dbReference type="UniPathway" id="UPA00072"/>
<accession>A0A832ZC12</accession>
<evidence type="ECO:0000259" key="11">
    <source>
        <dbReference type="PROSITE" id="PS51918"/>
    </source>
</evidence>
<dbReference type="SMART" id="SM00729">
    <property type="entry name" value="Elp3"/>
    <property type="match status" value="1"/>
</dbReference>